<keyword evidence="3" id="KW-1185">Reference proteome</keyword>
<dbReference type="EnsemblMetazoa" id="PPA15189.1">
    <property type="protein sequence ID" value="PPA15189.1"/>
    <property type="gene ID" value="WBGene00104743"/>
</dbReference>
<protein>
    <submittedName>
        <fullName evidence="2">Uncharacterized protein</fullName>
    </submittedName>
</protein>
<evidence type="ECO:0000256" key="1">
    <source>
        <dbReference type="SAM" id="MobiDB-lite"/>
    </source>
</evidence>
<accession>A0A8R1YD72</accession>
<dbReference type="AlphaFoldDB" id="A0A2A6BMG3"/>
<evidence type="ECO:0000313" key="2">
    <source>
        <dbReference type="EnsemblMetazoa" id="PPA15189.1"/>
    </source>
</evidence>
<reference evidence="3" key="1">
    <citation type="journal article" date="2008" name="Nat. Genet.">
        <title>The Pristionchus pacificus genome provides a unique perspective on nematode lifestyle and parasitism.</title>
        <authorList>
            <person name="Dieterich C."/>
            <person name="Clifton S.W."/>
            <person name="Schuster L.N."/>
            <person name="Chinwalla A."/>
            <person name="Delehaunty K."/>
            <person name="Dinkelacker I."/>
            <person name="Fulton L."/>
            <person name="Fulton R."/>
            <person name="Godfrey J."/>
            <person name="Minx P."/>
            <person name="Mitreva M."/>
            <person name="Roeseler W."/>
            <person name="Tian H."/>
            <person name="Witte H."/>
            <person name="Yang S.P."/>
            <person name="Wilson R.K."/>
            <person name="Sommer R.J."/>
        </authorList>
    </citation>
    <scope>NUCLEOTIDE SEQUENCE [LARGE SCALE GENOMIC DNA]</scope>
    <source>
        <strain evidence="3">PS312</strain>
    </source>
</reference>
<organism evidence="2 3">
    <name type="scientific">Pristionchus pacificus</name>
    <name type="common">Parasitic nematode worm</name>
    <dbReference type="NCBI Taxonomy" id="54126"/>
    <lineage>
        <taxon>Eukaryota</taxon>
        <taxon>Metazoa</taxon>
        <taxon>Ecdysozoa</taxon>
        <taxon>Nematoda</taxon>
        <taxon>Chromadorea</taxon>
        <taxon>Rhabditida</taxon>
        <taxon>Rhabditina</taxon>
        <taxon>Diplogasteromorpha</taxon>
        <taxon>Diplogasteroidea</taxon>
        <taxon>Neodiplogasteridae</taxon>
        <taxon>Pristionchus</taxon>
    </lineage>
</organism>
<feature type="compositionally biased region" description="Acidic residues" evidence="1">
    <location>
        <begin position="81"/>
        <end position="99"/>
    </location>
</feature>
<name>A0A2A6BMG3_PRIPA</name>
<proteinExistence type="predicted"/>
<reference evidence="2" key="2">
    <citation type="submission" date="2022-06" db="UniProtKB">
        <authorList>
            <consortium name="EnsemblMetazoa"/>
        </authorList>
    </citation>
    <scope>IDENTIFICATION</scope>
    <source>
        <strain evidence="2">PS312</strain>
    </source>
</reference>
<evidence type="ECO:0000313" key="3">
    <source>
        <dbReference type="Proteomes" id="UP000005239"/>
    </source>
</evidence>
<dbReference type="OrthoDB" id="5876883at2759"/>
<feature type="region of interest" description="Disordered" evidence="1">
    <location>
        <begin position="75"/>
        <end position="99"/>
    </location>
</feature>
<gene>
    <name evidence="2" type="primary">WBGene00104743</name>
</gene>
<accession>A0A2A6BMG3</accession>
<dbReference type="Proteomes" id="UP000005239">
    <property type="component" value="Unassembled WGS sequence"/>
</dbReference>
<sequence>MTSIKGQKTRVKILKFYTPMSFSAARVVALLADQVGFDNDPLAATREERKLADTLAHILREATLDSLVFETREEIGTADPKEEDEESDPTWNADDLDLVDDDPPPDRKRFLFSNGSATLETIIAAANFYRETTDKPNRSLSCMKTKYRFISNDYDLRKLEMFARENENSSRRLSRIKGLQCLSDDLLKEVYQAFEDGYSLHDVDLAVMALKINREHNYIADFTASPSYISRFKAKHRICSRQTTKFVSTANHNHSATIKKEADDFVATIRNEMKNRPLNHFCNADQSGFLKEMHSKRSLAPMGVKTVVRCVQSKASLTHSYTVMPLVYADGSICDLLFVVLQEPGGTFPKKKPIFTAPNLCVTAGSSHIMTKGHMKEWISKCIH</sequence>